<dbReference type="AlphaFoldDB" id="A0AAW6CGD6"/>
<evidence type="ECO:0000313" key="2">
    <source>
        <dbReference type="Proteomes" id="UP001211173"/>
    </source>
</evidence>
<accession>A0AAW6CGD6</accession>
<protein>
    <submittedName>
        <fullName evidence="1">Uncharacterized protein</fullName>
    </submittedName>
</protein>
<evidence type="ECO:0000313" key="1">
    <source>
        <dbReference type="EMBL" id="MDB7932114.1"/>
    </source>
</evidence>
<gene>
    <name evidence="1" type="ORF">PNE06_03395</name>
</gene>
<proteinExistence type="predicted"/>
<dbReference type="Pfam" id="PF25680">
    <property type="entry name" value="Mom"/>
    <property type="match status" value="1"/>
</dbReference>
<dbReference type="EMBL" id="JAQLWV010000004">
    <property type="protein sequence ID" value="MDB7932114.1"/>
    <property type="molecule type" value="Genomic_DNA"/>
</dbReference>
<comment type="caution">
    <text evidence="1">The sequence shown here is derived from an EMBL/GenBank/DDBJ whole genome shotgun (WGS) entry which is preliminary data.</text>
</comment>
<dbReference type="Proteomes" id="UP001211173">
    <property type="component" value="Unassembled WGS sequence"/>
</dbReference>
<reference evidence="1" key="1">
    <citation type="submission" date="2023-01" db="EMBL/GenBank/DDBJ databases">
        <title>Human gut microbiome strain richness.</title>
        <authorList>
            <person name="Chen-Liaw A."/>
        </authorList>
    </citation>
    <scope>NUCLEOTIDE SEQUENCE</scope>
    <source>
        <strain evidence="1">1001287st1_F4_1001285I_161205</strain>
    </source>
</reference>
<sequence>MELFISHTVATDNWIKEHHYLHSAPAGARVRMEFYISYVEAELLAQKYGFPLKDLDMLDGKCLVGAMMWGRPTSRKIDQRVILELTRCCFLDFMPKNTESKGLAKARAWIRKNLPEIKGLIAYASTGESHCGTIYLADGWFKVSETGSCHASWETRSGRKNRDLSVKYKFARSP</sequence>
<dbReference type="InterPro" id="IPR057895">
    <property type="entry name" value="Mom"/>
</dbReference>
<organism evidence="1 2">
    <name type="scientific">Flavonifractor plautii</name>
    <name type="common">Fusobacterium plautii</name>
    <dbReference type="NCBI Taxonomy" id="292800"/>
    <lineage>
        <taxon>Bacteria</taxon>
        <taxon>Bacillati</taxon>
        <taxon>Bacillota</taxon>
        <taxon>Clostridia</taxon>
        <taxon>Eubacteriales</taxon>
        <taxon>Oscillospiraceae</taxon>
        <taxon>Flavonifractor</taxon>
    </lineage>
</organism>
<name>A0AAW6CGD6_FLAPL</name>
<dbReference type="RefSeq" id="WP_195325268.1">
    <property type="nucleotide sequence ID" value="NZ_JADMVZ010000006.1"/>
</dbReference>